<keyword evidence="3" id="KW-1185">Reference proteome</keyword>
<feature type="signal peptide" evidence="1">
    <location>
        <begin position="1"/>
        <end position="19"/>
    </location>
</feature>
<dbReference type="OrthoDB" id="3110356at2759"/>
<evidence type="ECO:0000313" key="3">
    <source>
        <dbReference type="Proteomes" id="UP000053477"/>
    </source>
</evidence>
<protein>
    <submittedName>
        <fullName evidence="2">Uncharacterized protein</fullName>
    </submittedName>
</protein>
<evidence type="ECO:0000256" key="1">
    <source>
        <dbReference type="SAM" id="SignalP"/>
    </source>
</evidence>
<keyword evidence="1" id="KW-0732">Signal</keyword>
<sequence>MKVAFSALLALSLIATSVATNVADVSARAANAVAERDTSGEKFDHSSDESSKIDEDYRIPDIKFDASGADKVSRGINEGMHELTARATTCSLKNKDGICDAFTCLRGTGKCSADKKGNCKSSGLTGERSSVACNTCQCTPDEL</sequence>
<name>A0A0H2S1C1_9AGAM</name>
<accession>A0A0H2S1C1</accession>
<reference evidence="2 3" key="1">
    <citation type="submission" date="2015-04" db="EMBL/GenBank/DDBJ databases">
        <title>Complete genome sequence of Schizopora paradoxa KUC8140, a cosmopolitan wood degrader in East Asia.</title>
        <authorList>
            <consortium name="DOE Joint Genome Institute"/>
            <person name="Min B."/>
            <person name="Park H."/>
            <person name="Jang Y."/>
            <person name="Kim J.-J."/>
            <person name="Kim K.H."/>
            <person name="Pangilinan J."/>
            <person name="Lipzen A."/>
            <person name="Riley R."/>
            <person name="Grigoriev I.V."/>
            <person name="Spatafora J.W."/>
            <person name="Choi I.-G."/>
        </authorList>
    </citation>
    <scope>NUCLEOTIDE SEQUENCE [LARGE SCALE GENOMIC DNA]</scope>
    <source>
        <strain evidence="2 3">KUC8140</strain>
    </source>
</reference>
<feature type="chain" id="PRO_5005202324" evidence="1">
    <location>
        <begin position="20"/>
        <end position="143"/>
    </location>
</feature>
<dbReference type="InParanoid" id="A0A0H2S1C1"/>
<gene>
    <name evidence="2" type="ORF">SCHPADRAFT_892068</name>
</gene>
<dbReference type="AlphaFoldDB" id="A0A0H2S1C1"/>
<organism evidence="2 3">
    <name type="scientific">Schizopora paradoxa</name>
    <dbReference type="NCBI Taxonomy" id="27342"/>
    <lineage>
        <taxon>Eukaryota</taxon>
        <taxon>Fungi</taxon>
        <taxon>Dikarya</taxon>
        <taxon>Basidiomycota</taxon>
        <taxon>Agaricomycotina</taxon>
        <taxon>Agaricomycetes</taxon>
        <taxon>Hymenochaetales</taxon>
        <taxon>Schizoporaceae</taxon>
        <taxon>Schizopora</taxon>
    </lineage>
</organism>
<dbReference type="Proteomes" id="UP000053477">
    <property type="component" value="Unassembled WGS sequence"/>
</dbReference>
<evidence type="ECO:0000313" key="2">
    <source>
        <dbReference type="EMBL" id="KLO10821.1"/>
    </source>
</evidence>
<proteinExistence type="predicted"/>
<dbReference type="EMBL" id="KQ086016">
    <property type="protein sequence ID" value="KLO10821.1"/>
    <property type="molecule type" value="Genomic_DNA"/>
</dbReference>